<evidence type="ECO:0000313" key="1">
    <source>
        <dbReference type="EMBL" id="KKL95707.1"/>
    </source>
</evidence>
<name>A0A0F9J9C4_9ZZZZ</name>
<gene>
    <name evidence="1" type="ORF">LCGC14_1851900</name>
</gene>
<proteinExistence type="predicted"/>
<protein>
    <submittedName>
        <fullName evidence="1">Uncharacterized protein</fullName>
    </submittedName>
</protein>
<comment type="caution">
    <text evidence="1">The sequence shown here is derived from an EMBL/GenBank/DDBJ whole genome shotgun (WGS) entry which is preliminary data.</text>
</comment>
<dbReference type="EMBL" id="LAZR01018612">
    <property type="protein sequence ID" value="KKL95707.1"/>
    <property type="molecule type" value="Genomic_DNA"/>
</dbReference>
<dbReference type="AlphaFoldDB" id="A0A0F9J9C4"/>
<accession>A0A0F9J9C4</accession>
<reference evidence="1" key="1">
    <citation type="journal article" date="2015" name="Nature">
        <title>Complex archaea that bridge the gap between prokaryotes and eukaryotes.</title>
        <authorList>
            <person name="Spang A."/>
            <person name="Saw J.H."/>
            <person name="Jorgensen S.L."/>
            <person name="Zaremba-Niedzwiedzka K."/>
            <person name="Martijn J."/>
            <person name="Lind A.E."/>
            <person name="van Eijk R."/>
            <person name="Schleper C."/>
            <person name="Guy L."/>
            <person name="Ettema T.J."/>
        </authorList>
    </citation>
    <scope>NUCLEOTIDE SEQUENCE</scope>
</reference>
<sequence>MLFRQKEVDFGQKKHIDYDKFEQIFYDNLYFEGSNSVLKIPLISLIKNISYDDFKIEKFDILKYIYLLQHE</sequence>
<organism evidence="1">
    <name type="scientific">marine sediment metagenome</name>
    <dbReference type="NCBI Taxonomy" id="412755"/>
    <lineage>
        <taxon>unclassified sequences</taxon>
        <taxon>metagenomes</taxon>
        <taxon>ecological metagenomes</taxon>
    </lineage>
</organism>